<keyword evidence="2" id="KW-1185">Reference proteome</keyword>
<evidence type="ECO:0000313" key="2">
    <source>
        <dbReference type="Proteomes" id="UP000230423"/>
    </source>
</evidence>
<sequence length="61" mass="6645">MRACLQRQRSGCEDNLGLGTSNGHSSSFHGSVEKVGVTNPFVLFKFSIFVCTQIASICYTN</sequence>
<name>A0A2G9V4V7_TELCI</name>
<evidence type="ECO:0000313" key="1">
    <source>
        <dbReference type="EMBL" id="PIO77509.1"/>
    </source>
</evidence>
<accession>A0A2G9V4V7</accession>
<gene>
    <name evidence="1" type="ORF">TELCIR_00391</name>
</gene>
<dbReference type="AlphaFoldDB" id="A0A2G9V4V7"/>
<organism evidence="1 2">
    <name type="scientific">Teladorsagia circumcincta</name>
    <name type="common">Brown stomach worm</name>
    <name type="synonym">Ostertagia circumcincta</name>
    <dbReference type="NCBI Taxonomy" id="45464"/>
    <lineage>
        <taxon>Eukaryota</taxon>
        <taxon>Metazoa</taxon>
        <taxon>Ecdysozoa</taxon>
        <taxon>Nematoda</taxon>
        <taxon>Chromadorea</taxon>
        <taxon>Rhabditida</taxon>
        <taxon>Rhabditina</taxon>
        <taxon>Rhabditomorpha</taxon>
        <taxon>Strongyloidea</taxon>
        <taxon>Trichostrongylidae</taxon>
        <taxon>Teladorsagia</taxon>
    </lineage>
</organism>
<dbReference type="EMBL" id="KZ344995">
    <property type="protein sequence ID" value="PIO77509.1"/>
    <property type="molecule type" value="Genomic_DNA"/>
</dbReference>
<reference evidence="1 2" key="1">
    <citation type="submission" date="2015-09" db="EMBL/GenBank/DDBJ databases">
        <title>Draft genome of the parasitic nematode Teladorsagia circumcincta isolate WARC Sus (inbred).</title>
        <authorList>
            <person name="Mitreva M."/>
        </authorList>
    </citation>
    <scope>NUCLEOTIDE SEQUENCE [LARGE SCALE GENOMIC DNA]</scope>
    <source>
        <strain evidence="1 2">S</strain>
    </source>
</reference>
<dbReference type="Proteomes" id="UP000230423">
    <property type="component" value="Unassembled WGS sequence"/>
</dbReference>
<protein>
    <submittedName>
        <fullName evidence="1">Uncharacterized protein</fullName>
    </submittedName>
</protein>
<proteinExistence type="predicted"/>